<dbReference type="RefSeq" id="WP_119532090.1">
    <property type="nucleotide sequence ID" value="NZ_NRJG01000120.1"/>
</dbReference>
<dbReference type="EMBL" id="NRJG01000120">
    <property type="protein sequence ID" value="RIY35998.1"/>
    <property type="molecule type" value="Genomic_DNA"/>
</dbReference>
<comment type="caution">
    <text evidence="1">The sequence shown here is derived from an EMBL/GenBank/DDBJ whole genome shotgun (WGS) entry which is preliminary data.</text>
</comment>
<sequence>MAKNYQVFRDMRVFKGQVNALSKIMEKATADNFRAAKRETLLYSAGTVGAALKYALKVKTVSLVAAVPNVGSKKYGAVNNPARKFSIVKSAEFVGDNQIVGKIDPTLPVFGNSGSKIKYNTNYQGSYSLQVQQDLGFGIVEEFTFDKAFPVIPAGKVAKGAKLSPTQRVEEAKYFFVYNPKNYEGSTTFLQSLRRKRSSNPKSLPVVINIQKQLGKIFSNGVFSTNEEYGVGSKRRHEKNARLIATWIGMLSKDKRK</sequence>
<accession>A0A3A1YFN7</accession>
<keyword evidence="2" id="KW-1185">Reference proteome</keyword>
<gene>
    <name evidence="1" type="ORF">CKF58_06325</name>
</gene>
<protein>
    <submittedName>
        <fullName evidence="1">Uncharacterized protein</fullName>
    </submittedName>
</protein>
<organism evidence="1 2">
    <name type="scientific">Psittacicella hinzii</name>
    <dbReference type="NCBI Taxonomy" id="2028575"/>
    <lineage>
        <taxon>Bacteria</taxon>
        <taxon>Pseudomonadati</taxon>
        <taxon>Pseudomonadota</taxon>
        <taxon>Gammaproteobacteria</taxon>
        <taxon>Pasteurellales</taxon>
        <taxon>Psittacicellaceae</taxon>
        <taxon>Psittacicella</taxon>
    </lineage>
</organism>
<name>A0A3A1YFN7_9GAMM</name>
<reference evidence="1 2" key="1">
    <citation type="submission" date="2017-08" db="EMBL/GenBank/DDBJ databases">
        <title>Reclassification of Bisgaard taxon 37 and 44.</title>
        <authorList>
            <person name="Christensen H."/>
        </authorList>
    </citation>
    <scope>NUCLEOTIDE SEQUENCE [LARGE SCALE GENOMIC DNA]</scope>
    <source>
        <strain evidence="1 2">111</strain>
    </source>
</reference>
<dbReference type="AlphaFoldDB" id="A0A3A1YFN7"/>
<proteinExistence type="predicted"/>
<evidence type="ECO:0000313" key="1">
    <source>
        <dbReference type="EMBL" id="RIY35998.1"/>
    </source>
</evidence>
<evidence type="ECO:0000313" key="2">
    <source>
        <dbReference type="Proteomes" id="UP000265916"/>
    </source>
</evidence>
<dbReference type="Proteomes" id="UP000265916">
    <property type="component" value="Unassembled WGS sequence"/>
</dbReference>